<comment type="caution">
    <text evidence="3">The sequence shown here is derived from an EMBL/GenBank/DDBJ whole genome shotgun (WGS) entry which is preliminary data.</text>
</comment>
<dbReference type="Pfam" id="PF00293">
    <property type="entry name" value="NUDIX"/>
    <property type="match status" value="1"/>
</dbReference>
<proteinExistence type="predicted"/>
<dbReference type="PROSITE" id="PS51462">
    <property type="entry name" value="NUDIX"/>
    <property type="match status" value="1"/>
</dbReference>
<keyword evidence="4" id="KW-1185">Reference proteome</keyword>
<evidence type="ECO:0000256" key="1">
    <source>
        <dbReference type="ARBA" id="ARBA00022801"/>
    </source>
</evidence>
<evidence type="ECO:0000313" key="3">
    <source>
        <dbReference type="EMBL" id="MBE1556469.1"/>
    </source>
</evidence>
<dbReference type="InterPro" id="IPR000086">
    <property type="entry name" value="NUDIX_hydrolase_dom"/>
</dbReference>
<feature type="domain" description="Nudix hydrolase" evidence="2">
    <location>
        <begin position="8"/>
        <end position="142"/>
    </location>
</feature>
<reference evidence="3" key="1">
    <citation type="submission" date="2020-10" db="EMBL/GenBank/DDBJ databases">
        <title>Genomic Encyclopedia of Type Strains, Phase IV (KMG-IV): sequencing the most valuable type-strain genomes for metagenomic binning, comparative biology and taxonomic classification.</title>
        <authorList>
            <person name="Goeker M."/>
        </authorList>
    </citation>
    <scope>NUCLEOTIDE SEQUENCE</scope>
    <source>
        <strain evidence="3">DSM 13886</strain>
    </source>
</reference>
<dbReference type="InterPro" id="IPR020084">
    <property type="entry name" value="NUDIX_hydrolase_CS"/>
</dbReference>
<dbReference type="CDD" id="cd04688">
    <property type="entry name" value="NUDIX_Hydrolase"/>
    <property type="match status" value="1"/>
</dbReference>
<evidence type="ECO:0000259" key="2">
    <source>
        <dbReference type="PROSITE" id="PS51462"/>
    </source>
</evidence>
<organism evidence="3 4">
    <name type="scientific">Sporosarcina limicola</name>
    <dbReference type="NCBI Taxonomy" id="34101"/>
    <lineage>
        <taxon>Bacteria</taxon>
        <taxon>Bacillati</taxon>
        <taxon>Bacillota</taxon>
        <taxon>Bacilli</taxon>
        <taxon>Bacillales</taxon>
        <taxon>Caryophanaceae</taxon>
        <taxon>Sporosarcina</taxon>
    </lineage>
</organism>
<gene>
    <name evidence="3" type="ORF">H4683_003594</name>
</gene>
<name>A0A927R7Y8_9BACL</name>
<evidence type="ECO:0000313" key="4">
    <source>
        <dbReference type="Proteomes" id="UP000658225"/>
    </source>
</evidence>
<dbReference type="GO" id="GO:0016787">
    <property type="term" value="F:hydrolase activity"/>
    <property type="evidence" value="ECO:0007669"/>
    <property type="project" value="UniProtKB-KW"/>
</dbReference>
<keyword evidence="1" id="KW-0378">Hydrolase</keyword>
<dbReference type="InterPro" id="IPR015797">
    <property type="entry name" value="NUDIX_hydrolase-like_dom_sf"/>
</dbReference>
<dbReference type="SUPFAM" id="SSF55811">
    <property type="entry name" value="Nudix"/>
    <property type="match status" value="1"/>
</dbReference>
<dbReference type="AlphaFoldDB" id="A0A927R7Y8"/>
<sequence length="167" mass="19208">MISINQIRRYRASSLCIIRKTDSILLEQFPDEHGVITFRPVGGTIEYGEDSKSAVIREVKEEINQDIIDTKLLGIIENIFSYNGEVGHEFDFIYEAKLLYTNVYEQDVIQGVEGENKYIAVWKRLADFKDNPKFKLVPDGLYEMLTNEGKSESINNIKHINTKEPTS</sequence>
<dbReference type="Proteomes" id="UP000658225">
    <property type="component" value="Unassembled WGS sequence"/>
</dbReference>
<protein>
    <submittedName>
        <fullName evidence="3">ADP-ribose pyrophosphatase YjhB (NUDIX family)</fullName>
    </submittedName>
</protein>
<dbReference type="PROSITE" id="PS00893">
    <property type="entry name" value="NUDIX_BOX"/>
    <property type="match status" value="1"/>
</dbReference>
<dbReference type="Gene3D" id="3.90.79.10">
    <property type="entry name" value="Nucleoside Triphosphate Pyrophosphohydrolase"/>
    <property type="match status" value="1"/>
</dbReference>
<dbReference type="EMBL" id="JADBEL010000027">
    <property type="protein sequence ID" value="MBE1556469.1"/>
    <property type="molecule type" value="Genomic_DNA"/>
</dbReference>
<dbReference type="RefSeq" id="WP_192600109.1">
    <property type="nucleotide sequence ID" value="NZ_JADBEL010000027.1"/>
</dbReference>
<accession>A0A927R7Y8</accession>